<feature type="binding site" evidence="11">
    <location>
        <begin position="53"/>
        <end position="56"/>
    </location>
    <ligand>
        <name>FAD</name>
        <dbReference type="ChEBI" id="CHEBI:57692"/>
    </ligand>
</feature>
<feature type="binding site" evidence="11">
    <location>
        <position position="226"/>
    </location>
    <ligand>
        <name>[2Fe-2S] cluster</name>
        <dbReference type="ChEBI" id="CHEBI:190135"/>
    </ligand>
</feature>
<keyword evidence="2 11" id="KW-0813">Transport</keyword>
<dbReference type="EMBL" id="JACSQY010000001">
    <property type="protein sequence ID" value="MBD7907190.1"/>
    <property type="molecule type" value="Genomic_DNA"/>
</dbReference>
<protein>
    <recommendedName>
        <fullName evidence="11">Dihydroorotate dehydrogenase B (NAD(+)), electron transfer subunit</fullName>
    </recommendedName>
    <alternativeName>
        <fullName evidence="11">Dihydroorotate oxidase B, electron transfer subunit</fullName>
    </alternativeName>
</protein>
<accession>A0ABR8PGA2</accession>
<dbReference type="HAMAP" id="MF_01211">
    <property type="entry name" value="DHODB_Fe_S_bind"/>
    <property type="match status" value="1"/>
</dbReference>
<evidence type="ECO:0000256" key="3">
    <source>
        <dbReference type="ARBA" id="ARBA00022630"/>
    </source>
</evidence>
<dbReference type="InterPro" id="IPR023455">
    <property type="entry name" value="Dihydroorotate_DHASE_ETsu"/>
</dbReference>
<dbReference type="InterPro" id="IPR001433">
    <property type="entry name" value="OxRdtase_FAD/NAD-bd"/>
</dbReference>
<evidence type="ECO:0000313" key="13">
    <source>
        <dbReference type="EMBL" id="MBD7907190.1"/>
    </source>
</evidence>
<evidence type="ECO:0000259" key="12">
    <source>
        <dbReference type="PROSITE" id="PS51384"/>
    </source>
</evidence>
<dbReference type="InterPro" id="IPR037117">
    <property type="entry name" value="Dihydroorotate_DH_ele_sf"/>
</dbReference>
<evidence type="ECO:0000256" key="4">
    <source>
        <dbReference type="ARBA" id="ARBA00022714"/>
    </source>
</evidence>
<comment type="cofactor">
    <cofactor evidence="11">
        <name>[2Fe-2S] cluster</name>
        <dbReference type="ChEBI" id="CHEBI:190135"/>
    </cofactor>
    <text evidence="11">Binds 1 [2Fe-2S] cluster per subunit.</text>
</comment>
<comment type="similarity">
    <text evidence="1 11">Belongs to the PyrK family.</text>
</comment>
<dbReference type="InterPro" id="IPR017938">
    <property type="entry name" value="Riboflavin_synthase-like_b-brl"/>
</dbReference>
<keyword evidence="7 11" id="KW-0665">Pyrimidine biosynthesis</keyword>
<dbReference type="SUPFAM" id="SSF52343">
    <property type="entry name" value="Ferredoxin reductase-like, C-terminal NADP-linked domain"/>
    <property type="match status" value="1"/>
</dbReference>
<comment type="cofactor">
    <cofactor evidence="11">
        <name>FAD</name>
        <dbReference type="ChEBI" id="CHEBI:57692"/>
    </cofactor>
    <text evidence="11">Binds 1 FAD per subunit.</text>
</comment>
<feature type="binding site" evidence="11">
    <location>
        <position position="245"/>
    </location>
    <ligand>
        <name>[2Fe-2S] cluster</name>
        <dbReference type="ChEBI" id="CHEBI:190135"/>
    </ligand>
</feature>
<dbReference type="InterPro" id="IPR050353">
    <property type="entry name" value="PyrK_electron_transfer"/>
</dbReference>
<dbReference type="PROSITE" id="PS51384">
    <property type="entry name" value="FAD_FR"/>
    <property type="match status" value="1"/>
</dbReference>
<feature type="binding site" evidence="11">
    <location>
        <begin position="70"/>
        <end position="72"/>
    </location>
    <ligand>
        <name>FAD</name>
        <dbReference type="ChEBI" id="CHEBI:57692"/>
    </ligand>
</feature>
<evidence type="ECO:0000313" key="14">
    <source>
        <dbReference type="Proteomes" id="UP000659496"/>
    </source>
</evidence>
<proteinExistence type="inferred from homology"/>
<dbReference type="PANTHER" id="PTHR43513:SF3">
    <property type="entry name" value="DIHYDROOROTATE DEHYDROGENASE B (NAD(+)), ELECTRON TRANSFER SUBUNIT-RELATED"/>
    <property type="match status" value="1"/>
</dbReference>
<dbReference type="InterPro" id="IPR019480">
    <property type="entry name" value="Dihydroorotate_DH_Fe-S-bd"/>
</dbReference>
<comment type="pathway">
    <text evidence="11">Pyrimidine metabolism; UMP biosynthesis via de novo pathway; orotate from (S)-dihydroorotate (NAD(+) route): step 1/1.</text>
</comment>
<name>A0ABR8PGA2_9BACL</name>
<dbReference type="InterPro" id="IPR012165">
    <property type="entry name" value="Cyt_c3_hydrogenase_gsu"/>
</dbReference>
<dbReference type="CDD" id="cd06218">
    <property type="entry name" value="DHOD_e_trans"/>
    <property type="match status" value="1"/>
</dbReference>
<dbReference type="Gene3D" id="2.10.240.10">
    <property type="entry name" value="Dihydroorotate dehydrogenase, electron transfer subunit"/>
    <property type="match status" value="1"/>
</dbReference>
<evidence type="ECO:0000256" key="2">
    <source>
        <dbReference type="ARBA" id="ARBA00022448"/>
    </source>
</evidence>
<gene>
    <name evidence="11" type="primary">pyrK</name>
    <name evidence="13" type="ORF">H9659_02420</name>
</gene>
<dbReference type="NCBIfam" id="NF000799">
    <property type="entry name" value="PRK00054.1-4"/>
    <property type="match status" value="1"/>
</dbReference>
<dbReference type="SUPFAM" id="SSF63380">
    <property type="entry name" value="Riboflavin synthase domain-like"/>
    <property type="match status" value="1"/>
</dbReference>
<evidence type="ECO:0000256" key="1">
    <source>
        <dbReference type="ARBA" id="ARBA00006422"/>
    </source>
</evidence>
<dbReference type="Pfam" id="PF10418">
    <property type="entry name" value="DHODB_Fe-S_bind"/>
    <property type="match status" value="1"/>
</dbReference>
<comment type="caution">
    <text evidence="13">The sequence shown here is derived from an EMBL/GenBank/DDBJ whole genome shotgun (WGS) entry which is preliminary data.</text>
</comment>
<evidence type="ECO:0000256" key="8">
    <source>
        <dbReference type="ARBA" id="ARBA00022982"/>
    </source>
</evidence>
<dbReference type="PANTHER" id="PTHR43513">
    <property type="entry name" value="DIHYDROOROTATE DEHYDROGENASE B (NAD(+)), ELECTRON TRANSFER SUBUNIT"/>
    <property type="match status" value="1"/>
</dbReference>
<comment type="subunit">
    <text evidence="11">Heterotetramer of 2 PyrK and 2 PyrD type B subunits.</text>
</comment>
<dbReference type="RefSeq" id="WP_191688341.1">
    <property type="nucleotide sequence ID" value="NZ_JACSQY010000001.1"/>
</dbReference>
<keyword evidence="9 11" id="KW-0408">Iron</keyword>
<sequence length="258" mass="27713">MIVQNRMAICATRQLADNIIEMVLEGNLVNEIASPGQFVHIRVSDTFEPLLRRPISIASYDKRQQRMTLIFRAEGRGTQLLAAKQVGDEVDVLGPLGNGFSADNSGQGETALLIGGGIGVPPLYQLSKELTAKGVRCVHILGFQSANAVFYEEEFAALGDTRIVTVDGSSGERGFVTDSLAKNPVDFTTYYTCGPTPMLHAVQQAFPEHQGFLSFEQRMGCGIGACFACVCETQAGQDMPYVKVCSDGPVFPAGVVAI</sequence>
<evidence type="ECO:0000256" key="5">
    <source>
        <dbReference type="ARBA" id="ARBA00022723"/>
    </source>
</evidence>
<keyword evidence="14" id="KW-1185">Reference proteome</keyword>
<dbReference type="Proteomes" id="UP000659496">
    <property type="component" value="Unassembled WGS sequence"/>
</dbReference>
<dbReference type="PIRSF" id="PIRSF006816">
    <property type="entry name" value="Cyc3_hyd_g"/>
    <property type="match status" value="1"/>
</dbReference>
<evidence type="ECO:0000256" key="11">
    <source>
        <dbReference type="HAMAP-Rule" id="MF_01211"/>
    </source>
</evidence>
<feature type="binding site" evidence="11">
    <location>
        <begin position="77"/>
        <end position="78"/>
    </location>
    <ligand>
        <name>FAD</name>
        <dbReference type="ChEBI" id="CHEBI:57692"/>
    </ligand>
</feature>
<feature type="binding site" evidence="11">
    <location>
        <position position="221"/>
    </location>
    <ligand>
        <name>[2Fe-2S] cluster</name>
        <dbReference type="ChEBI" id="CHEBI:190135"/>
    </ligand>
</feature>
<evidence type="ECO:0000256" key="7">
    <source>
        <dbReference type="ARBA" id="ARBA00022975"/>
    </source>
</evidence>
<keyword evidence="10 11" id="KW-0411">Iron-sulfur</keyword>
<dbReference type="InterPro" id="IPR039261">
    <property type="entry name" value="FNR_nucleotide-bd"/>
</dbReference>
<keyword evidence="6 11" id="KW-0274">FAD</keyword>
<comment type="function">
    <text evidence="11">Responsible for channeling the electrons from the oxidation of dihydroorotate from the FMN redox center in the PyrD type B subunit to the ultimate electron acceptor NAD(+).</text>
</comment>
<reference evidence="13 14" key="1">
    <citation type="submission" date="2020-08" db="EMBL/GenBank/DDBJ databases">
        <title>A Genomic Blueprint of the Chicken Gut Microbiome.</title>
        <authorList>
            <person name="Gilroy R."/>
            <person name="Ravi A."/>
            <person name="Getino M."/>
            <person name="Pursley I."/>
            <person name="Horton D.L."/>
            <person name="Alikhan N.-F."/>
            <person name="Baker D."/>
            <person name="Gharbi K."/>
            <person name="Hall N."/>
            <person name="Watson M."/>
            <person name="Adriaenssens E.M."/>
            <person name="Foster-Nyarko E."/>
            <person name="Jarju S."/>
            <person name="Secka A."/>
            <person name="Antonio M."/>
            <person name="Oren A."/>
            <person name="Chaudhuri R."/>
            <person name="La Ragione R.M."/>
            <person name="Hildebrand F."/>
            <person name="Pallen M.J."/>
        </authorList>
    </citation>
    <scope>NUCLEOTIDE SEQUENCE [LARGE SCALE GENOMIC DNA]</scope>
    <source>
        <strain evidence="13 14">Sa3CUA8</strain>
    </source>
</reference>
<dbReference type="PRINTS" id="PR00409">
    <property type="entry name" value="PHDIOXRDTASE"/>
</dbReference>
<keyword evidence="3 11" id="KW-0285">Flavoprotein</keyword>
<evidence type="ECO:0000256" key="9">
    <source>
        <dbReference type="ARBA" id="ARBA00023004"/>
    </source>
</evidence>
<keyword evidence="8 11" id="KW-0249">Electron transport</keyword>
<feature type="binding site" evidence="11">
    <location>
        <position position="229"/>
    </location>
    <ligand>
        <name>[2Fe-2S] cluster</name>
        <dbReference type="ChEBI" id="CHEBI:190135"/>
    </ligand>
</feature>
<keyword evidence="4 11" id="KW-0001">2Fe-2S</keyword>
<dbReference type="InterPro" id="IPR017927">
    <property type="entry name" value="FAD-bd_FR_type"/>
</dbReference>
<dbReference type="Gene3D" id="3.40.50.80">
    <property type="entry name" value="Nucleotide-binding domain of ferredoxin-NADP reductase (FNR) module"/>
    <property type="match status" value="1"/>
</dbReference>
<evidence type="ECO:0000256" key="6">
    <source>
        <dbReference type="ARBA" id="ARBA00022827"/>
    </source>
</evidence>
<feature type="domain" description="FAD-binding FR-type" evidence="12">
    <location>
        <begin position="2"/>
        <end position="102"/>
    </location>
</feature>
<evidence type="ECO:0000256" key="10">
    <source>
        <dbReference type="ARBA" id="ARBA00023014"/>
    </source>
</evidence>
<dbReference type="Gene3D" id="2.40.30.10">
    <property type="entry name" value="Translation factors"/>
    <property type="match status" value="1"/>
</dbReference>
<organism evidence="13 14">
    <name type="scientific">Sporosarcina gallistercoris</name>
    <dbReference type="NCBI Taxonomy" id="2762245"/>
    <lineage>
        <taxon>Bacteria</taxon>
        <taxon>Bacillati</taxon>
        <taxon>Bacillota</taxon>
        <taxon>Bacilli</taxon>
        <taxon>Bacillales</taxon>
        <taxon>Caryophanaceae</taxon>
        <taxon>Sporosarcina</taxon>
    </lineage>
</organism>
<keyword evidence="5 11" id="KW-0479">Metal-binding</keyword>
<dbReference type="Pfam" id="PF00175">
    <property type="entry name" value="NAD_binding_1"/>
    <property type="match status" value="1"/>
</dbReference>